<proteinExistence type="predicted"/>
<name>A0A2T3N9U0_9GAMM</name>
<protein>
    <submittedName>
        <fullName evidence="1">Uncharacterized protein</fullName>
    </submittedName>
</protein>
<dbReference type="AlphaFoldDB" id="A0A2T3N9U0"/>
<accession>A0A2T3N9U0</accession>
<reference evidence="1 2" key="1">
    <citation type="submission" date="2018-03" db="EMBL/GenBank/DDBJ databases">
        <title>Whole genome sequencing of Histamine producing bacteria.</title>
        <authorList>
            <person name="Butler K."/>
        </authorList>
    </citation>
    <scope>NUCLEOTIDE SEQUENCE [LARGE SCALE GENOMIC DNA]</scope>
    <source>
        <strain evidence="1 2">DSM 19138</strain>
    </source>
</reference>
<organism evidence="1 2">
    <name type="scientific">Photobacterium rosenbergii</name>
    <dbReference type="NCBI Taxonomy" id="294936"/>
    <lineage>
        <taxon>Bacteria</taxon>
        <taxon>Pseudomonadati</taxon>
        <taxon>Pseudomonadota</taxon>
        <taxon>Gammaproteobacteria</taxon>
        <taxon>Vibrionales</taxon>
        <taxon>Vibrionaceae</taxon>
        <taxon>Photobacterium</taxon>
    </lineage>
</organism>
<sequence>MKDAILSTLKEKLTHLPDIAVRVVERERSGDFIYITHLVRNGQTMKGHWNINHFNLWHRREVMTQEGLQIHETATNYQLHNTEDAERFCEWFLAGIQLLPSRKK</sequence>
<dbReference type="Proteomes" id="UP000241346">
    <property type="component" value="Unassembled WGS sequence"/>
</dbReference>
<gene>
    <name evidence="1" type="ORF">C9J01_18700</name>
</gene>
<dbReference type="RefSeq" id="WP_107299659.1">
    <property type="nucleotide sequence ID" value="NZ_PYMB01000011.1"/>
</dbReference>
<evidence type="ECO:0000313" key="2">
    <source>
        <dbReference type="Proteomes" id="UP000241346"/>
    </source>
</evidence>
<dbReference type="EMBL" id="PYMB01000011">
    <property type="protein sequence ID" value="PSW10244.1"/>
    <property type="molecule type" value="Genomic_DNA"/>
</dbReference>
<comment type="caution">
    <text evidence="1">The sequence shown here is derived from an EMBL/GenBank/DDBJ whole genome shotgun (WGS) entry which is preliminary data.</text>
</comment>
<evidence type="ECO:0000313" key="1">
    <source>
        <dbReference type="EMBL" id="PSW10244.1"/>
    </source>
</evidence>